<dbReference type="PANTHER" id="PTHR42760:SF133">
    <property type="entry name" value="3-OXOACYL-[ACYL-CARRIER-PROTEIN] REDUCTASE"/>
    <property type="match status" value="1"/>
</dbReference>
<dbReference type="PRINTS" id="PR00080">
    <property type="entry name" value="SDRFAMILY"/>
</dbReference>
<dbReference type="NCBIfam" id="NF005559">
    <property type="entry name" value="PRK07231.1"/>
    <property type="match status" value="1"/>
</dbReference>
<evidence type="ECO:0000256" key="2">
    <source>
        <dbReference type="ARBA" id="ARBA00023002"/>
    </source>
</evidence>
<dbReference type="PROSITE" id="PS00061">
    <property type="entry name" value="ADH_SHORT"/>
    <property type="match status" value="1"/>
</dbReference>
<accession>L1QFH8</accession>
<dbReference type="SUPFAM" id="SSF51735">
    <property type="entry name" value="NAD(P)-binding Rossmann-fold domains"/>
    <property type="match status" value="1"/>
</dbReference>
<sequence length="253" mass="26530">MILKDKVAIITGGNSGIGEATALLFAKEGAKVVITARRKEQLEKVAEKIRKINGEVLAVTSDISKAEGCKNVVEEAIKTFGKVDILVNNAGVLDHGLSAIESIKEEDVNFVIDVNAKGTIYFANEVAKVMLPNKSGVIINVASVAGLYGAGGAVYAASKGAVISLTKNIAMRMAREGIRCNAVCPGGVNTPMTKSENLSNMDMNMMGAMMAHSDLKLPTCEPEDVANTIAFLASDKAKAITGQILVTDFGANL</sequence>
<dbReference type="PRINTS" id="PR00081">
    <property type="entry name" value="GDHRDH"/>
</dbReference>
<dbReference type="GO" id="GO:0008206">
    <property type="term" value="P:bile acid metabolic process"/>
    <property type="evidence" value="ECO:0007669"/>
    <property type="project" value="UniProtKB-ARBA"/>
</dbReference>
<dbReference type="InterPro" id="IPR020904">
    <property type="entry name" value="Sc_DH/Rdtase_CS"/>
</dbReference>
<evidence type="ECO:0000313" key="3">
    <source>
        <dbReference type="EMBL" id="EKY26706.1"/>
    </source>
</evidence>
<proteinExistence type="inferred from homology"/>
<dbReference type="OrthoDB" id="9803333at2"/>
<protein>
    <submittedName>
        <fullName evidence="3">Oxidoreductase, short chain dehydrogenase/reductase family protein</fullName>
    </submittedName>
</protein>
<evidence type="ECO:0000256" key="1">
    <source>
        <dbReference type="ARBA" id="ARBA00006484"/>
    </source>
</evidence>
<dbReference type="PATRIC" id="fig|545697.3.peg.1861"/>
<evidence type="ECO:0000313" key="4">
    <source>
        <dbReference type="Proteomes" id="UP000010420"/>
    </source>
</evidence>
<dbReference type="GO" id="GO:0048038">
    <property type="term" value="F:quinone binding"/>
    <property type="evidence" value="ECO:0007669"/>
    <property type="project" value="TreeGrafter"/>
</dbReference>
<dbReference type="FunFam" id="3.40.50.720:FF:000084">
    <property type="entry name" value="Short-chain dehydrogenase reductase"/>
    <property type="match status" value="1"/>
</dbReference>
<dbReference type="AlphaFoldDB" id="L1QFH8"/>
<dbReference type="HOGENOM" id="CLU_010194_1_0_9"/>
<comment type="caution">
    <text evidence="3">The sequence shown here is derived from an EMBL/GenBank/DDBJ whole genome shotgun (WGS) entry which is preliminary data.</text>
</comment>
<reference evidence="3 4" key="1">
    <citation type="submission" date="2012-05" db="EMBL/GenBank/DDBJ databases">
        <authorList>
            <person name="Weinstock G."/>
            <person name="Sodergren E."/>
            <person name="Lobos E.A."/>
            <person name="Fulton L."/>
            <person name="Fulton R."/>
            <person name="Courtney L."/>
            <person name="Fronick C."/>
            <person name="O'Laughlin M."/>
            <person name="Godfrey J."/>
            <person name="Wilson R.M."/>
            <person name="Miner T."/>
            <person name="Farmer C."/>
            <person name="Delehaunty K."/>
            <person name="Cordes M."/>
            <person name="Minx P."/>
            <person name="Tomlinson C."/>
            <person name="Chen J."/>
            <person name="Wollam A."/>
            <person name="Pepin K.H."/>
            <person name="Bhonagiri V."/>
            <person name="Zhang X."/>
            <person name="Suruliraj S."/>
            <person name="Warren W."/>
            <person name="Mitreva M."/>
            <person name="Mardis E.R."/>
            <person name="Wilson R.K."/>
        </authorList>
    </citation>
    <scope>NUCLEOTIDE SEQUENCE [LARGE SCALE GENOMIC DNA]</scope>
    <source>
        <strain evidence="3 4">DSM 1785</strain>
    </source>
</reference>
<keyword evidence="2" id="KW-0560">Oxidoreductase</keyword>
<name>L1QFH8_9CLOT</name>
<dbReference type="InterPro" id="IPR036291">
    <property type="entry name" value="NAD(P)-bd_dom_sf"/>
</dbReference>
<dbReference type="EMBL" id="AMEZ01000053">
    <property type="protein sequence ID" value="EKY26706.1"/>
    <property type="molecule type" value="Genomic_DNA"/>
</dbReference>
<organism evidence="3 4">
    <name type="scientific">Clostridium celatum DSM 1785</name>
    <dbReference type="NCBI Taxonomy" id="545697"/>
    <lineage>
        <taxon>Bacteria</taxon>
        <taxon>Bacillati</taxon>
        <taxon>Bacillota</taxon>
        <taxon>Clostridia</taxon>
        <taxon>Eubacteriales</taxon>
        <taxon>Clostridiaceae</taxon>
        <taxon>Clostridium</taxon>
    </lineage>
</organism>
<comment type="similarity">
    <text evidence="1">Belongs to the short-chain dehydrogenases/reductases (SDR) family.</text>
</comment>
<dbReference type="Proteomes" id="UP000010420">
    <property type="component" value="Unassembled WGS sequence"/>
</dbReference>
<dbReference type="PANTHER" id="PTHR42760">
    <property type="entry name" value="SHORT-CHAIN DEHYDROGENASES/REDUCTASES FAMILY MEMBER"/>
    <property type="match status" value="1"/>
</dbReference>
<dbReference type="CDD" id="cd05233">
    <property type="entry name" value="SDR_c"/>
    <property type="match status" value="1"/>
</dbReference>
<dbReference type="eggNOG" id="COG1028">
    <property type="taxonomic scope" value="Bacteria"/>
</dbReference>
<gene>
    <name evidence="3" type="ORF">HMPREF0216_01891</name>
</gene>
<keyword evidence="4" id="KW-1185">Reference proteome</keyword>
<dbReference type="Gene3D" id="3.40.50.720">
    <property type="entry name" value="NAD(P)-binding Rossmann-like Domain"/>
    <property type="match status" value="1"/>
</dbReference>
<dbReference type="Pfam" id="PF13561">
    <property type="entry name" value="adh_short_C2"/>
    <property type="match status" value="1"/>
</dbReference>
<dbReference type="RefSeq" id="WP_005213631.1">
    <property type="nucleotide sequence ID" value="NZ_KB291645.1"/>
</dbReference>
<dbReference type="GO" id="GO:0006633">
    <property type="term" value="P:fatty acid biosynthetic process"/>
    <property type="evidence" value="ECO:0007669"/>
    <property type="project" value="TreeGrafter"/>
</dbReference>
<dbReference type="STRING" id="545697.HMPREF0216_01891"/>
<dbReference type="InterPro" id="IPR002347">
    <property type="entry name" value="SDR_fam"/>
</dbReference>
<dbReference type="GO" id="GO:0016616">
    <property type="term" value="F:oxidoreductase activity, acting on the CH-OH group of donors, NAD or NADP as acceptor"/>
    <property type="evidence" value="ECO:0007669"/>
    <property type="project" value="TreeGrafter"/>
</dbReference>